<comment type="caution">
    <text evidence="2">The sequence shown here is derived from an EMBL/GenBank/DDBJ whole genome shotgun (WGS) entry which is preliminary data.</text>
</comment>
<organism evidence="2 3">
    <name type="scientific">Streptomyces chilikensis</name>
    <dbReference type="NCBI Taxonomy" id="1194079"/>
    <lineage>
        <taxon>Bacteria</taxon>
        <taxon>Bacillati</taxon>
        <taxon>Actinomycetota</taxon>
        <taxon>Actinomycetes</taxon>
        <taxon>Kitasatosporales</taxon>
        <taxon>Streptomycetaceae</taxon>
        <taxon>Streptomyces</taxon>
    </lineage>
</organism>
<proteinExistence type="predicted"/>
<evidence type="ECO:0000256" key="1">
    <source>
        <dbReference type="SAM" id="MobiDB-lite"/>
    </source>
</evidence>
<evidence type="ECO:0000313" key="2">
    <source>
        <dbReference type="EMBL" id="MEU9578817.1"/>
    </source>
</evidence>
<dbReference type="Proteomes" id="UP001551584">
    <property type="component" value="Unassembled WGS sequence"/>
</dbReference>
<sequence>MQDRSESTSESVVRTPDRVLASFPAGHPRGDLPAEESARQHTANGTPATVVMDIQRDEFLVVRWAA</sequence>
<keyword evidence="3" id="KW-1185">Reference proteome</keyword>
<protein>
    <submittedName>
        <fullName evidence="2">Uncharacterized protein</fullName>
    </submittedName>
</protein>
<reference evidence="2 3" key="1">
    <citation type="submission" date="2024-06" db="EMBL/GenBank/DDBJ databases">
        <title>The Natural Products Discovery Center: Release of the First 8490 Sequenced Strains for Exploring Actinobacteria Biosynthetic Diversity.</title>
        <authorList>
            <person name="Kalkreuter E."/>
            <person name="Kautsar S.A."/>
            <person name="Yang D."/>
            <person name="Bader C.D."/>
            <person name="Teijaro C.N."/>
            <person name="Fluegel L."/>
            <person name="Davis C.M."/>
            <person name="Simpson J.R."/>
            <person name="Lauterbach L."/>
            <person name="Steele A.D."/>
            <person name="Gui C."/>
            <person name="Meng S."/>
            <person name="Li G."/>
            <person name="Viehrig K."/>
            <person name="Ye F."/>
            <person name="Su P."/>
            <person name="Kiefer A.F."/>
            <person name="Nichols A."/>
            <person name="Cepeda A.J."/>
            <person name="Yan W."/>
            <person name="Fan B."/>
            <person name="Jiang Y."/>
            <person name="Adhikari A."/>
            <person name="Zheng C.-J."/>
            <person name="Schuster L."/>
            <person name="Cowan T.M."/>
            <person name="Smanski M.J."/>
            <person name="Chevrette M.G."/>
            <person name="De Carvalho L.P.S."/>
            <person name="Shen B."/>
        </authorList>
    </citation>
    <scope>NUCLEOTIDE SEQUENCE [LARGE SCALE GENOMIC DNA]</scope>
    <source>
        <strain evidence="2 3">NPDC048117</strain>
    </source>
</reference>
<feature type="compositionally biased region" description="Basic and acidic residues" evidence="1">
    <location>
        <begin position="28"/>
        <end position="39"/>
    </location>
</feature>
<dbReference type="EMBL" id="JBEZNA010000034">
    <property type="protein sequence ID" value="MEU9578817.1"/>
    <property type="molecule type" value="Genomic_DNA"/>
</dbReference>
<accession>A0ABV3ERI3</accession>
<feature type="region of interest" description="Disordered" evidence="1">
    <location>
        <begin position="1"/>
        <end position="49"/>
    </location>
</feature>
<name>A0ABV3ERI3_9ACTN</name>
<dbReference type="RefSeq" id="WP_359273211.1">
    <property type="nucleotide sequence ID" value="NZ_JBEZNA010000034.1"/>
</dbReference>
<gene>
    <name evidence="2" type="ORF">AB0D95_16400</name>
</gene>
<evidence type="ECO:0000313" key="3">
    <source>
        <dbReference type="Proteomes" id="UP001551584"/>
    </source>
</evidence>